<organism evidence="1 2">
    <name type="scientific">Sorangium cellulosum</name>
    <name type="common">Polyangium cellulosum</name>
    <dbReference type="NCBI Taxonomy" id="56"/>
    <lineage>
        <taxon>Bacteria</taxon>
        <taxon>Pseudomonadati</taxon>
        <taxon>Myxococcota</taxon>
        <taxon>Polyangia</taxon>
        <taxon>Polyangiales</taxon>
        <taxon>Polyangiaceae</taxon>
        <taxon>Sorangium</taxon>
    </lineage>
</organism>
<sequence length="430" mass="45633">MDPSSLFDRYQSWLPVLDCEDASGVVPRRWGRDLAREMGLAAIPGVEDAFCDEEILFLGSRIMARSSNGFRRVLAGCRAHGFVAKLRSPDAALELSADLDAGDGWTEGLAVTLSHGAWRIDLRGDEAVRQVSLFGGVVAEVVEVTPGGAKRRRRPPPSVGSARLQRFLAEGVLALPAAPPELPLPAALETTAALARLIVTSRGAPRSWVGLWRLEDLPPTPAGMVPRAAEIVPGEPQLRPGIWPHYGWGDLDFVCVGGGPDTHHVLCDATGAIWIVNAPYDVFDFVCGNVLTWLERTAFQPELDALGHAGPLLSMPLGAPGALAAHLGVPAVRECTDARSALFASSQYVIREAHPTRGRPVVSVRGATADDLVPVAQWASNACGARVSALTGDPDECAEIEATLAALGVRCIDGGTGGWLPDAAWELRAR</sequence>
<dbReference type="AlphaFoldDB" id="A0A2L0EIG8"/>
<gene>
    <name evidence="1" type="ORF">SOCE26_004680</name>
</gene>
<dbReference type="Proteomes" id="UP000238348">
    <property type="component" value="Chromosome"/>
</dbReference>
<evidence type="ECO:0000313" key="2">
    <source>
        <dbReference type="Proteomes" id="UP000238348"/>
    </source>
</evidence>
<reference evidence="1 2" key="1">
    <citation type="submission" date="2015-09" db="EMBL/GenBank/DDBJ databases">
        <title>Sorangium comparison.</title>
        <authorList>
            <person name="Zaburannyi N."/>
            <person name="Bunk B."/>
            <person name="Overmann J."/>
            <person name="Mueller R."/>
        </authorList>
    </citation>
    <scope>NUCLEOTIDE SEQUENCE [LARGE SCALE GENOMIC DNA]</scope>
    <source>
        <strain evidence="1 2">So ce26</strain>
    </source>
</reference>
<accession>A0A2L0EIG8</accession>
<protein>
    <submittedName>
        <fullName evidence="1">Uncharacterized protein</fullName>
    </submittedName>
</protein>
<proteinExistence type="predicted"/>
<dbReference type="EMBL" id="CP012673">
    <property type="protein sequence ID" value="AUX39086.1"/>
    <property type="molecule type" value="Genomic_DNA"/>
</dbReference>
<evidence type="ECO:0000313" key="1">
    <source>
        <dbReference type="EMBL" id="AUX39086.1"/>
    </source>
</evidence>
<name>A0A2L0EIG8_SORCE</name>
<dbReference type="RefSeq" id="WP_104977110.1">
    <property type="nucleotide sequence ID" value="NZ_CP012673.1"/>
</dbReference>
<dbReference type="OrthoDB" id="10003319at2"/>